<proteinExistence type="predicted"/>
<dbReference type="SUPFAM" id="SSF56219">
    <property type="entry name" value="DNase I-like"/>
    <property type="match status" value="1"/>
</dbReference>
<dbReference type="EMBL" id="MIKC01000021">
    <property type="protein sequence ID" value="OEG22359.1"/>
    <property type="molecule type" value="Genomic_DNA"/>
</dbReference>
<dbReference type="InterPro" id="IPR051916">
    <property type="entry name" value="GPI-anchor_lipid_remodeler"/>
</dbReference>
<evidence type="ECO:0000259" key="1">
    <source>
        <dbReference type="Pfam" id="PF03372"/>
    </source>
</evidence>
<dbReference type="PANTHER" id="PTHR14859">
    <property type="entry name" value="CALCOFLUOR WHITE HYPERSENSITIVE PROTEIN PRECURSOR"/>
    <property type="match status" value="1"/>
</dbReference>
<name>A0A1E5HBM9_9ENTE</name>
<dbReference type="GO" id="GO:0003824">
    <property type="term" value="F:catalytic activity"/>
    <property type="evidence" value="ECO:0007669"/>
    <property type="project" value="InterPro"/>
</dbReference>
<evidence type="ECO:0000313" key="2">
    <source>
        <dbReference type="EMBL" id="OEG22359.1"/>
    </source>
</evidence>
<feature type="domain" description="Endonuclease/exonuclease/phosphatase" evidence="1">
    <location>
        <begin position="44"/>
        <end position="311"/>
    </location>
</feature>
<dbReference type="InterPro" id="IPR036691">
    <property type="entry name" value="Endo/exonu/phosph_ase_sf"/>
</dbReference>
<dbReference type="PANTHER" id="PTHR14859:SF15">
    <property type="entry name" value="ENDONUCLEASE_EXONUCLEASE_PHOSPHATASE DOMAIN-CONTAINING PROTEIN"/>
    <property type="match status" value="1"/>
</dbReference>
<dbReference type="STRING" id="1131292.BCR24_15950"/>
<dbReference type="RefSeq" id="WP_069640225.1">
    <property type="nucleotide sequence ID" value="NZ_JAFBEZ010000029.1"/>
</dbReference>
<dbReference type="AlphaFoldDB" id="A0A1E5HBM9"/>
<gene>
    <name evidence="2" type="ORF">BCR24_15950</name>
</gene>
<dbReference type="OrthoDB" id="1641571at2"/>
<dbReference type="InterPro" id="IPR005135">
    <property type="entry name" value="Endo/exonuclease/phosphatase"/>
</dbReference>
<sequence>MRKKGYLLFSIVATMMMGCSNTTPSKQNTSETGHQEKEELIVGTFNIDIKAPDNDVNDQRKLLSDKDVEIFGIQEVDKNTIRYEQRANYDPFTDFTKGPYKDSFFGQSIEFGGGGYGNGIVSKYPLKETKVVELYGMKEAPGAEQKQFYEIYKHFDYKDKTSSDCLMDIWGEGGLVTKGALEPRSYSRAIFEKDKKKIAFYSTHLSVESFEVRTKQLEQLKKVLDEDPTEYKILVGDFNTDHGINELNIFSKDYQISNGHNGVWLETMAEKDVTRASLETSMAVKFLDNIIVSKNFEITDVDVIKTDLSDHYPLITTLKFK</sequence>
<protein>
    <recommendedName>
        <fullName evidence="1">Endonuclease/exonuclease/phosphatase domain-containing protein</fullName>
    </recommendedName>
</protein>
<dbReference type="Proteomes" id="UP000094469">
    <property type="component" value="Unassembled WGS sequence"/>
</dbReference>
<evidence type="ECO:0000313" key="3">
    <source>
        <dbReference type="Proteomes" id="UP000094469"/>
    </source>
</evidence>
<reference evidence="3" key="1">
    <citation type="submission" date="2016-09" db="EMBL/GenBank/DDBJ databases">
        <authorList>
            <person name="Gulvik C.A."/>
        </authorList>
    </citation>
    <scope>NUCLEOTIDE SEQUENCE [LARGE SCALE GENOMIC DNA]</scope>
    <source>
        <strain evidence="3">LMG 26676</strain>
    </source>
</reference>
<dbReference type="GO" id="GO:0016020">
    <property type="term" value="C:membrane"/>
    <property type="evidence" value="ECO:0007669"/>
    <property type="project" value="GOC"/>
</dbReference>
<keyword evidence="3" id="KW-1185">Reference proteome</keyword>
<dbReference type="Gene3D" id="3.60.10.10">
    <property type="entry name" value="Endonuclease/exonuclease/phosphatase"/>
    <property type="match status" value="1"/>
</dbReference>
<accession>A0A1E5HBM9</accession>
<dbReference type="Pfam" id="PF03372">
    <property type="entry name" value="Exo_endo_phos"/>
    <property type="match status" value="1"/>
</dbReference>
<dbReference type="GO" id="GO:0006506">
    <property type="term" value="P:GPI anchor biosynthetic process"/>
    <property type="evidence" value="ECO:0007669"/>
    <property type="project" value="TreeGrafter"/>
</dbReference>
<organism evidence="2 3">
    <name type="scientific">Enterococcus ureilyticus</name>
    <dbReference type="NCBI Taxonomy" id="1131292"/>
    <lineage>
        <taxon>Bacteria</taxon>
        <taxon>Bacillati</taxon>
        <taxon>Bacillota</taxon>
        <taxon>Bacilli</taxon>
        <taxon>Lactobacillales</taxon>
        <taxon>Enterococcaceae</taxon>
        <taxon>Enterococcus</taxon>
    </lineage>
</organism>
<dbReference type="PROSITE" id="PS51257">
    <property type="entry name" value="PROKAR_LIPOPROTEIN"/>
    <property type="match status" value="1"/>
</dbReference>
<comment type="caution">
    <text evidence="2">The sequence shown here is derived from an EMBL/GenBank/DDBJ whole genome shotgun (WGS) entry which is preliminary data.</text>
</comment>